<dbReference type="SUPFAM" id="SSF46785">
    <property type="entry name" value="Winged helix' DNA-binding domain"/>
    <property type="match status" value="1"/>
</dbReference>
<accession>A0A561Q0S1</accession>
<dbReference type="EMBL" id="VIWP01000017">
    <property type="protein sequence ID" value="TWF43950.1"/>
    <property type="molecule type" value="Genomic_DNA"/>
</dbReference>
<dbReference type="Pfam" id="PF01022">
    <property type="entry name" value="HTH_5"/>
    <property type="match status" value="1"/>
</dbReference>
<protein>
    <submittedName>
        <fullName evidence="5">ArsR family transcriptional regulator</fullName>
    </submittedName>
</protein>
<dbReference type="InterPro" id="IPR036388">
    <property type="entry name" value="WH-like_DNA-bd_sf"/>
</dbReference>
<sequence length="101" mass="11372">MNNLDFDAAADLVGLLAHDRRLIVLQLLMQREWDVNSLAKAVDLSQSALSQHLKKMRDLNVVKVRRDRQTSFYSCEDPGVAKVLSVLEDIFLDDETLTSAA</sequence>
<dbReference type="AlphaFoldDB" id="A0A561Q0S1"/>
<dbReference type="CDD" id="cd00090">
    <property type="entry name" value="HTH_ARSR"/>
    <property type="match status" value="1"/>
</dbReference>
<dbReference type="PROSITE" id="PS50987">
    <property type="entry name" value="HTH_ARSR_2"/>
    <property type="match status" value="1"/>
</dbReference>
<evidence type="ECO:0000313" key="6">
    <source>
        <dbReference type="Proteomes" id="UP000320653"/>
    </source>
</evidence>
<dbReference type="GO" id="GO:0003700">
    <property type="term" value="F:DNA-binding transcription factor activity"/>
    <property type="evidence" value="ECO:0007669"/>
    <property type="project" value="InterPro"/>
</dbReference>
<keyword evidence="1" id="KW-0805">Transcription regulation</keyword>
<reference evidence="5 6" key="1">
    <citation type="submission" date="2019-06" db="EMBL/GenBank/DDBJ databases">
        <title>Sorghum-associated microbial communities from plants grown in Nebraska, USA.</title>
        <authorList>
            <person name="Schachtman D."/>
        </authorList>
    </citation>
    <scope>NUCLEOTIDE SEQUENCE [LARGE SCALE GENOMIC DNA]</scope>
    <source>
        <strain evidence="5 6">1225</strain>
    </source>
</reference>
<evidence type="ECO:0000256" key="2">
    <source>
        <dbReference type="ARBA" id="ARBA00023125"/>
    </source>
</evidence>
<keyword evidence="2" id="KW-0238">DNA-binding</keyword>
<dbReference type="Proteomes" id="UP000320653">
    <property type="component" value="Unassembled WGS sequence"/>
</dbReference>
<evidence type="ECO:0000313" key="5">
    <source>
        <dbReference type="EMBL" id="TWF43950.1"/>
    </source>
</evidence>
<dbReference type="InterPro" id="IPR011991">
    <property type="entry name" value="ArsR-like_HTH"/>
</dbReference>
<dbReference type="Gene3D" id="1.10.10.10">
    <property type="entry name" value="Winged helix-like DNA-binding domain superfamily/Winged helix DNA-binding domain"/>
    <property type="match status" value="1"/>
</dbReference>
<dbReference type="GO" id="GO:0003677">
    <property type="term" value="F:DNA binding"/>
    <property type="evidence" value="ECO:0007669"/>
    <property type="project" value="UniProtKB-KW"/>
</dbReference>
<dbReference type="PRINTS" id="PR00778">
    <property type="entry name" value="HTHARSR"/>
</dbReference>
<evidence type="ECO:0000256" key="1">
    <source>
        <dbReference type="ARBA" id="ARBA00023015"/>
    </source>
</evidence>
<dbReference type="PANTHER" id="PTHR43132">
    <property type="entry name" value="ARSENICAL RESISTANCE OPERON REPRESSOR ARSR-RELATED"/>
    <property type="match status" value="1"/>
</dbReference>
<evidence type="ECO:0000259" key="4">
    <source>
        <dbReference type="PROSITE" id="PS50987"/>
    </source>
</evidence>
<feature type="domain" description="HTH arsR-type" evidence="4">
    <location>
        <begin position="1"/>
        <end position="95"/>
    </location>
</feature>
<dbReference type="SMART" id="SM00418">
    <property type="entry name" value="HTH_ARSR"/>
    <property type="match status" value="1"/>
</dbReference>
<name>A0A561Q0S1_9HYPH</name>
<dbReference type="RefSeq" id="WP_145643491.1">
    <property type="nucleotide sequence ID" value="NZ_VIWP01000017.1"/>
</dbReference>
<dbReference type="InterPro" id="IPR036390">
    <property type="entry name" value="WH_DNA-bd_sf"/>
</dbReference>
<dbReference type="InterPro" id="IPR001845">
    <property type="entry name" value="HTH_ArsR_DNA-bd_dom"/>
</dbReference>
<evidence type="ECO:0000256" key="3">
    <source>
        <dbReference type="ARBA" id="ARBA00023163"/>
    </source>
</evidence>
<proteinExistence type="predicted"/>
<dbReference type="InterPro" id="IPR051011">
    <property type="entry name" value="Metal_resp_trans_reg"/>
</dbReference>
<keyword evidence="6" id="KW-1185">Reference proteome</keyword>
<organism evidence="5 6">
    <name type="scientific">Neorhizobium alkalisoli</name>
    <dbReference type="NCBI Taxonomy" id="528178"/>
    <lineage>
        <taxon>Bacteria</taxon>
        <taxon>Pseudomonadati</taxon>
        <taxon>Pseudomonadota</taxon>
        <taxon>Alphaproteobacteria</taxon>
        <taxon>Hyphomicrobiales</taxon>
        <taxon>Rhizobiaceae</taxon>
        <taxon>Rhizobium/Agrobacterium group</taxon>
        <taxon>Neorhizobium</taxon>
    </lineage>
</organism>
<gene>
    <name evidence="5" type="ORF">FHW37_11738</name>
</gene>
<keyword evidence="3" id="KW-0804">Transcription</keyword>
<dbReference type="OrthoDB" id="194599at2"/>
<comment type="caution">
    <text evidence="5">The sequence shown here is derived from an EMBL/GenBank/DDBJ whole genome shotgun (WGS) entry which is preliminary data.</text>
</comment>
<dbReference type="NCBIfam" id="NF033788">
    <property type="entry name" value="HTH_metalloreg"/>
    <property type="match status" value="1"/>
</dbReference>
<dbReference type="PANTHER" id="PTHR43132:SF2">
    <property type="entry name" value="ARSENICAL RESISTANCE OPERON REPRESSOR ARSR-RELATED"/>
    <property type="match status" value="1"/>
</dbReference>